<dbReference type="AlphaFoldDB" id="B6UI21"/>
<evidence type="ECO:0000313" key="4">
    <source>
        <dbReference type="Proteomes" id="UP000007305"/>
    </source>
</evidence>
<reference evidence="2" key="1">
    <citation type="journal article" date="2009" name="Plant Mol. Biol.">
        <title>Insights into corn genes derived from large-scale cDNA sequencing.</title>
        <authorList>
            <person name="Alexandrov N.N."/>
            <person name="Brover V.V."/>
            <person name="Freidin S."/>
            <person name="Troukhan M.E."/>
            <person name="Tatarinova T.V."/>
            <person name="Zhang H."/>
            <person name="Swaller T.J."/>
            <person name="Lu Y.P."/>
            <person name="Bouck J."/>
            <person name="Flavell R.B."/>
            <person name="Feldmann K.A."/>
        </authorList>
    </citation>
    <scope>NUCLEOTIDE SEQUENCE</scope>
</reference>
<keyword evidence="4" id="KW-1185">Reference proteome</keyword>
<dbReference type="Pfam" id="PF06639">
    <property type="entry name" value="BAP"/>
    <property type="match status" value="1"/>
</dbReference>
<dbReference type="EMBL" id="EU976886">
    <property type="protein sequence ID" value="ACG49004.1"/>
    <property type="molecule type" value="mRNA"/>
</dbReference>
<proteinExistence type="evidence at protein level"/>
<evidence type="ECO:0000256" key="1">
    <source>
        <dbReference type="SAM" id="SignalP"/>
    </source>
</evidence>
<feature type="signal peptide" evidence="1">
    <location>
        <begin position="1"/>
        <end position="28"/>
    </location>
</feature>
<dbReference type="Gramene" id="Zm00001eb172810_T001">
    <property type="protein sequence ID" value="Zm00001eb172810_P001"/>
    <property type="gene ID" value="Zm00001eb172810"/>
</dbReference>
<organism evidence="2">
    <name type="scientific">Zea mays</name>
    <name type="common">Maize</name>
    <dbReference type="NCBI Taxonomy" id="4577"/>
    <lineage>
        <taxon>Eukaryota</taxon>
        <taxon>Viridiplantae</taxon>
        <taxon>Streptophyta</taxon>
        <taxon>Embryophyta</taxon>
        <taxon>Tracheophyta</taxon>
        <taxon>Spermatophyta</taxon>
        <taxon>Magnoliopsida</taxon>
        <taxon>Liliopsida</taxon>
        <taxon>Poales</taxon>
        <taxon>Poaceae</taxon>
        <taxon>PACMAD clade</taxon>
        <taxon>Panicoideae</taxon>
        <taxon>Andropogonodae</taxon>
        <taxon>Andropogoneae</taxon>
        <taxon>Tripsacinae</taxon>
        <taxon>Zea</taxon>
    </lineage>
</organism>
<reference evidence="3" key="3">
    <citation type="submission" date="2019-07" db="EMBL/GenBank/DDBJ databases">
        <authorList>
            <person name="Seetharam A."/>
            <person name="Woodhouse M."/>
            <person name="Cannon E."/>
        </authorList>
    </citation>
    <scope>NUCLEOTIDE SEQUENCE [LARGE SCALE GENOMIC DNA]</scope>
    <source>
        <strain evidence="3">cv. B73</strain>
    </source>
</reference>
<accession>B6UI21</accession>
<dbReference type="RefSeq" id="NP_001145639.1">
    <property type="nucleotide sequence ID" value="NM_001152167.1"/>
</dbReference>
<sequence length="91" mass="10056">MARCLKSCSVHGLWLLSMILLASCVVHAHIINGRQSNTGSLTMTTTGEASMIIGDEKDAICYIKAALYCCKRTIQCYQDIAQCLRNCRKNV</sequence>
<dbReference type="PROSITE" id="PS51257">
    <property type="entry name" value="PROKAR_LIPOPROTEIN"/>
    <property type="match status" value="1"/>
</dbReference>
<gene>
    <name evidence="3" type="primary">LOC100279126</name>
</gene>
<dbReference type="HOGENOM" id="CLU_148931_0_0_1"/>
<dbReference type="Proteomes" id="UP000007305">
    <property type="component" value="Chromosome 4"/>
</dbReference>
<reference evidence="3" key="4">
    <citation type="submission" date="2021-05" db="UniProtKB">
        <authorList>
            <consortium name="EnsemblPlants"/>
        </authorList>
    </citation>
    <scope>IDENTIFICATION</scope>
    <source>
        <strain evidence="3">cv. B73</strain>
    </source>
</reference>
<name>B6UI21_MAIZE</name>
<reference evidence="4" key="2">
    <citation type="journal article" date="2009" name="Science">
        <title>The B73 maize genome: complexity, diversity, and dynamics.</title>
        <authorList>
            <person name="Schnable P.S."/>
            <person name="Ware D."/>
            <person name="Fulton R.S."/>
            <person name="Stein J.C."/>
            <person name="Wei F."/>
            <person name="Pasternak S."/>
            <person name="Liang C."/>
            <person name="Zhang J."/>
            <person name="Fulton L."/>
            <person name="Graves T.A."/>
            <person name="Minx P."/>
            <person name="Reily A.D."/>
            <person name="Courtney L."/>
            <person name="Kruchowski S.S."/>
            <person name="Tomlinson C."/>
            <person name="Strong C."/>
            <person name="Delehaunty K."/>
            <person name="Fronick C."/>
            <person name="Courtney B."/>
            <person name="Rock S.M."/>
            <person name="Belter E."/>
            <person name="Du F."/>
            <person name="Kim K."/>
            <person name="Abbott R.M."/>
            <person name="Cotton M."/>
            <person name="Levy A."/>
            <person name="Marchetto P."/>
            <person name="Ochoa K."/>
            <person name="Jackson S.M."/>
            <person name="Gillam B."/>
            <person name="Chen W."/>
            <person name="Yan L."/>
            <person name="Higginbotham J."/>
            <person name="Cardenas M."/>
            <person name="Waligorski J."/>
            <person name="Applebaum E."/>
            <person name="Phelps L."/>
            <person name="Falcone J."/>
            <person name="Kanchi K."/>
            <person name="Thane T."/>
            <person name="Scimone A."/>
            <person name="Thane N."/>
            <person name="Henke J."/>
            <person name="Wang T."/>
            <person name="Ruppert J."/>
            <person name="Shah N."/>
            <person name="Rotter K."/>
            <person name="Hodges J."/>
            <person name="Ingenthron E."/>
            <person name="Cordes M."/>
            <person name="Kohlberg S."/>
            <person name="Sgro J."/>
            <person name="Delgado B."/>
            <person name="Mead K."/>
            <person name="Chinwalla A."/>
            <person name="Leonard S."/>
            <person name="Crouse K."/>
            <person name="Collura K."/>
            <person name="Kudrna D."/>
            <person name="Currie J."/>
            <person name="He R."/>
            <person name="Angelova A."/>
            <person name="Rajasekar S."/>
            <person name="Mueller T."/>
            <person name="Lomeli R."/>
            <person name="Scara G."/>
            <person name="Ko A."/>
            <person name="Delaney K."/>
            <person name="Wissotski M."/>
            <person name="Lopez G."/>
            <person name="Campos D."/>
            <person name="Braidotti M."/>
            <person name="Ashley E."/>
            <person name="Golser W."/>
            <person name="Kim H."/>
            <person name="Lee S."/>
            <person name="Lin J."/>
            <person name="Dujmic Z."/>
            <person name="Kim W."/>
            <person name="Talag J."/>
            <person name="Zuccolo A."/>
            <person name="Fan C."/>
            <person name="Sebastian A."/>
            <person name="Kramer M."/>
            <person name="Spiegel L."/>
            <person name="Nascimento L."/>
            <person name="Zutavern T."/>
            <person name="Miller B."/>
            <person name="Ambroise C."/>
            <person name="Muller S."/>
            <person name="Spooner W."/>
            <person name="Narechania A."/>
            <person name="Ren L."/>
            <person name="Wei S."/>
            <person name="Kumari S."/>
            <person name="Faga B."/>
            <person name="Levy M.J."/>
            <person name="McMahan L."/>
            <person name="Van Buren P."/>
            <person name="Vaughn M.W."/>
            <person name="Ying K."/>
            <person name="Yeh C.-T."/>
            <person name="Emrich S.J."/>
            <person name="Jia Y."/>
            <person name="Kalyanaraman A."/>
            <person name="Hsia A.-P."/>
            <person name="Barbazuk W.B."/>
            <person name="Baucom R.S."/>
            <person name="Brutnell T.P."/>
            <person name="Carpita N.C."/>
            <person name="Chaparro C."/>
            <person name="Chia J.-M."/>
            <person name="Deragon J.-M."/>
            <person name="Estill J.C."/>
            <person name="Fu Y."/>
            <person name="Jeddeloh J.A."/>
            <person name="Han Y."/>
            <person name="Lee H."/>
            <person name="Li P."/>
            <person name="Lisch D.R."/>
            <person name="Liu S."/>
            <person name="Liu Z."/>
            <person name="Nagel D.H."/>
            <person name="McCann M.C."/>
            <person name="SanMiguel P."/>
            <person name="Myers A.M."/>
            <person name="Nettleton D."/>
            <person name="Nguyen J."/>
            <person name="Penning B.W."/>
            <person name="Ponnala L."/>
            <person name="Schneider K.L."/>
            <person name="Schwartz D.C."/>
            <person name="Sharma A."/>
            <person name="Soderlund C."/>
            <person name="Springer N.M."/>
            <person name="Sun Q."/>
            <person name="Wang H."/>
            <person name="Waterman M."/>
            <person name="Westerman R."/>
            <person name="Wolfgruber T.K."/>
            <person name="Yang L."/>
            <person name="Yu Y."/>
            <person name="Zhang L."/>
            <person name="Zhou S."/>
            <person name="Zhu Q."/>
            <person name="Bennetzen J.L."/>
            <person name="Dawe R.K."/>
            <person name="Jiang J."/>
            <person name="Jiang N."/>
            <person name="Presting G.G."/>
            <person name="Wessler S.R."/>
            <person name="Aluru S."/>
            <person name="Martienssen R.A."/>
            <person name="Clifton S.W."/>
            <person name="McCombie W.R."/>
            <person name="Wing R.A."/>
            <person name="Wilson R.K."/>
        </authorList>
    </citation>
    <scope>NUCLEOTIDE SEQUENCE [LARGE SCALE GENOMIC DNA]</scope>
    <source>
        <strain evidence="4">cv. B73</strain>
    </source>
</reference>
<keyword evidence="1" id="KW-0732">Signal</keyword>
<dbReference type="GeneID" id="100279126"/>
<feature type="chain" id="PRO_5043301010" evidence="1">
    <location>
        <begin position="29"/>
        <end position="91"/>
    </location>
</feature>
<keyword evidence="5" id="KW-1267">Proteomics identification</keyword>
<protein>
    <submittedName>
        <fullName evidence="2 3">Uncharacterized protein</fullName>
    </submittedName>
</protein>
<dbReference type="InterPro" id="IPR009540">
    <property type="entry name" value="BAP"/>
</dbReference>
<evidence type="ECO:0000313" key="3">
    <source>
        <dbReference type="EnsemblPlants" id="Zm00001eb172810_P001"/>
    </source>
</evidence>
<dbReference type="OrthoDB" id="10555652at2759"/>
<dbReference type="KEGG" id="zma:100279126"/>
<evidence type="ECO:0007829" key="5">
    <source>
        <dbReference type="PeptideAtlas" id="B6UI21"/>
    </source>
</evidence>
<evidence type="ECO:0000313" key="2">
    <source>
        <dbReference type="EMBL" id="ACG49004.1"/>
    </source>
</evidence>
<dbReference type="EnsemblPlants" id="Zm00001eb172810_T001">
    <property type="protein sequence ID" value="Zm00001eb172810_P001"/>
    <property type="gene ID" value="Zm00001eb172810"/>
</dbReference>